<accession>A0A5J4YMZ6</accession>
<feature type="region of interest" description="Disordered" evidence="1">
    <location>
        <begin position="214"/>
        <end position="252"/>
    </location>
</feature>
<evidence type="ECO:0000256" key="1">
    <source>
        <dbReference type="SAM" id="MobiDB-lite"/>
    </source>
</evidence>
<evidence type="ECO:0000313" key="3">
    <source>
        <dbReference type="Proteomes" id="UP000324585"/>
    </source>
</evidence>
<dbReference type="PANTHER" id="PTHR21521:SF0">
    <property type="entry name" value="AMUN, ISOFORM A"/>
    <property type="match status" value="1"/>
</dbReference>
<protein>
    <submittedName>
        <fullName evidence="2">Uncharacterized protein</fullName>
    </submittedName>
</protein>
<evidence type="ECO:0000313" key="2">
    <source>
        <dbReference type="EMBL" id="KAA8492064.1"/>
    </source>
</evidence>
<feature type="compositionally biased region" description="Polar residues" evidence="1">
    <location>
        <begin position="232"/>
        <end position="241"/>
    </location>
</feature>
<organism evidence="2 3">
    <name type="scientific">Porphyridium purpureum</name>
    <name type="common">Red alga</name>
    <name type="synonym">Porphyridium cruentum</name>
    <dbReference type="NCBI Taxonomy" id="35688"/>
    <lineage>
        <taxon>Eukaryota</taxon>
        <taxon>Rhodophyta</taxon>
        <taxon>Bangiophyceae</taxon>
        <taxon>Porphyridiales</taxon>
        <taxon>Porphyridiaceae</taxon>
        <taxon>Porphyridium</taxon>
    </lineage>
</organism>
<proteinExistence type="predicted"/>
<keyword evidence="3" id="KW-1185">Reference proteome</keyword>
<reference evidence="3" key="1">
    <citation type="journal article" date="2019" name="Nat. Commun.">
        <title>Expansion of phycobilisome linker gene families in mesophilic red algae.</title>
        <authorList>
            <person name="Lee J."/>
            <person name="Kim D."/>
            <person name="Bhattacharya D."/>
            <person name="Yoon H.S."/>
        </authorList>
    </citation>
    <scope>NUCLEOTIDE SEQUENCE [LARGE SCALE GENOMIC DNA]</scope>
    <source>
        <strain evidence="3">CCMP 1328</strain>
    </source>
</reference>
<dbReference type="EMBL" id="VRMN01000010">
    <property type="protein sequence ID" value="KAA8492064.1"/>
    <property type="molecule type" value="Genomic_DNA"/>
</dbReference>
<sequence>MSLATVEGSGVAEWRRDRDAYKDVLAAHAKAGGTRAARLVALEHALFEFDESQVPRFEVSKAQLLDLVEYKHARGKFRPNKHLVERNTEAQVLEVTRRALSSLVGVENPSLVTLLHAVDTVCELSGVGPFTASLVVTRACPAHAAFGSDEAIRFAFAKKHSTTAPYKPKYNMTELREVWQRLKVLQTCLESKDGAKTWPLRDVERAIFVRERAGMLPPAAEQTAPVKRPHDSQSGTALSEQSTKRKRPRSHG</sequence>
<dbReference type="PANTHER" id="PTHR21521">
    <property type="entry name" value="AMUN, ISOFORM A"/>
    <property type="match status" value="1"/>
</dbReference>
<dbReference type="OrthoDB" id="8249012at2759"/>
<comment type="caution">
    <text evidence="2">The sequence shown here is derived from an EMBL/GenBank/DDBJ whole genome shotgun (WGS) entry which is preliminary data.</text>
</comment>
<dbReference type="Proteomes" id="UP000324585">
    <property type="component" value="Unassembled WGS sequence"/>
</dbReference>
<dbReference type="AlphaFoldDB" id="A0A5J4YMZ6"/>
<name>A0A5J4YMZ6_PORPP</name>
<gene>
    <name evidence="2" type="ORF">FVE85_3502</name>
</gene>